<proteinExistence type="predicted"/>
<gene>
    <name evidence="2" type="ORF">Ciccas_013050</name>
</gene>
<accession>A0ABD2PN21</accession>
<dbReference type="EMBL" id="JBJKFK010005267">
    <property type="protein sequence ID" value="KAL3308418.1"/>
    <property type="molecule type" value="Genomic_DNA"/>
</dbReference>
<evidence type="ECO:0000313" key="3">
    <source>
        <dbReference type="Proteomes" id="UP001626550"/>
    </source>
</evidence>
<evidence type="ECO:0000256" key="1">
    <source>
        <dbReference type="SAM" id="SignalP"/>
    </source>
</evidence>
<dbReference type="AlphaFoldDB" id="A0ABD2PN21"/>
<sequence>MSKFEEFIGLSILVLYCVTSTRAQVQEQARIVPSSEWVIDPSYQGTENYKNTTDYILAEFEKVYKTKGTVVEHKNYTQQVINIYDNDNKVAHRLVLGINAEDCDCIYTCKAFFILLWKPFVKPDVPDSIELNCVKEEERPQMRLGGQIAADAGYQETAGYKNLTGYILDEFEKVYKTKGIVVEHKEYTTQVIGGIAHRLVVGINAEDCDCVYTCKPLVIMRSWLTSDGPVSIELNCLNNESSFELLENKVRTIFRYILFIISKM</sequence>
<dbReference type="InterPro" id="IPR046350">
    <property type="entry name" value="Cystatin_sf"/>
</dbReference>
<organism evidence="2 3">
    <name type="scientific">Cichlidogyrus casuarinus</name>
    <dbReference type="NCBI Taxonomy" id="1844966"/>
    <lineage>
        <taxon>Eukaryota</taxon>
        <taxon>Metazoa</taxon>
        <taxon>Spiralia</taxon>
        <taxon>Lophotrochozoa</taxon>
        <taxon>Platyhelminthes</taxon>
        <taxon>Monogenea</taxon>
        <taxon>Monopisthocotylea</taxon>
        <taxon>Dactylogyridea</taxon>
        <taxon>Ancyrocephalidae</taxon>
        <taxon>Cichlidogyrus</taxon>
    </lineage>
</organism>
<evidence type="ECO:0000313" key="2">
    <source>
        <dbReference type="EMBL" id="KAL3308418.1"/>
    </source>
</evidence>
<evidence type="ECO:0008006" key="4">
    <source>
        <dbReference type="Google" id="ProtNLM"/>
    </source>
</evidence>
<name>A0ABD2PN21_9PLAT</name>
<protein>
    <recommendedName>
        <fullName evidence="4">Cystatin domain-containing protein</fullName>
    </recommendedName>
</protein>
<feature type="signal peptide" evidence="1">
    <location>
        <begin position="1"/>
        <end position="23"/>
    </location>
</feature>
<keyword evidence="3" id="KW-1185">Reference proteome</keyword>
<dbReference type="SUPFAM" id="SSF54403">
    <property type="entry name" value="Cystatin/monellin"/>
    <property type="match status" value="1"/>
</dbReference>
<comment type="caution">
    <text evidence="2">The sequence shown here is derived from an EMBL/GenBank/DDBJ whole genome shotgun (WGS) entry which is preliminary data.</text>
</comment>
<feature type="chain" id="PRO_5044766771" description="Cystatin domain-containing protein" evidence="1">
    <location>
        <begin position="24"/>
        <end position="264"/>
    </location>
</feature>
<dbReference type="Proteomes" id="UP001626550">
    <property type="component" value="Unassembled WGS sequence"/>
</dbReference>
<reference evidence="2 3" key="1">
    <citation type="submission" date="2024-11" db="EMBL/GenBank/DDBJ databases">
        <title>Adaptive evolution of stress response genes in parasites aligns with host niche diversity.</title>
        <authorList>
            <person name="Hahn C."/>
            <person name="Resl P."/>
        </authorList>
    </citation>
    <scope>NUCLEOTIDE SEQUENCE [LARGE SCALE GENOMIC DNA]</scope>
    <source>
        <strain evidence="2">EGGRZ-B1_66</strain>
        <tissue evidence="2">Body</tissue>
    </source>
</reference>
<keyword evidence="1" id="KW-0732">Signal</keyword>